<keyword evidence="3" id="KW-0614">Plasmid</keyword>
<proteinExistence type="predicted"/>
<organism evidence="3">
    <name type="scientific">uncultured prokaryote</name>
    <dbReference type="NCBI Taxonomy" id="198431"/>
    <lineage>
        <taxon>unclassified sequences</taxon>
        <taxon>environmental samples</taxon>
    </lineage>
</organism>
<reference evidence="3" key="1">
    <citation type="submission" date="2015-06" db="EMBL/GenBank/DDBJ databases">
        <authorList>
            <person name="Joergensen T."/>
        </authorList>
    </citation>
    <scope>NUCLEOTIDE SEQUENCE</scope>
    <source>
        <plasmid evidence="3">pRGFK1372</plasmid>
    </source>
</reference>
<evidence type="ECO:0000256" key="1">
    <source>
        <dbReference type="ARBA" id="ARBA00022705"/>
    </source>
</evidence>
<evidence type="ECO:0000313" key="3">
    <source>
        <dbReference type="EMBL" id="CRY97113.1"/>
    </source>
</evidence>
<name>A0A0H5Q5G3_9ZZZZ</name>
<accession>A0A0H5Q5G3</accession>
<feature type="region of interest" description="Disordered" evidence="2">
    <location>
        <begin position="30"/>
        <end position="57"/>
    </location>
</feature>
<geneLocation type="plasmid" evidence="3">
    <name>pRGFK1372</name>
</geneLocation>
<dbReference type="InterPro" id="IPR000989">
    <property type="entry name" value="Rep"/>
</dbReference>
<dbReference type="GO" id="GO:0003677">
    <property type="term" value="F:DNA binding"/>
    <property type="evidence" value="ECO:0007669"/>
    <property type="project" value="InterPro"/>
</dbReference>
<dbReference type="GO" id="GO:0006260">
    <property type="term" value="P:DNA replication"/>
    <property type="evidence" value="ECO:0007669"/>
    <property type="project" value="UniProtKB-KW"/>
</dbReference>
<protein>
    <recommendedName>
        <fullName evidence="4">Replication protein</fullName>
    </recommendedName>
</protein>
<evidence type="ECO:0000256" key="2">
    <source>
        <dbReference type="SAM" id="MobiDB-lite"/>
    </source>
</evidence>
<keyword evidence="1" id="KW-0235">DNA replication</keyword>
<evidence type="ECO:0008006" key="4">
    <source>
        <dbReference type="Google" id="ProtNLM"/>
    </source>
</evidence>
<dbReference type="EMBL" id="LN853933">
    <property type="protein sequence ID" value="CRY97113.1"/>
    <property type="molecule type" value="Genomic_DNA"/>
</dbReference>
<sequence length="358" mass="41002">MWYNGGVLIQPNTRIKEAIIMPVYRQSQYTTTDPTGQAVDLTEPLQDKRPNGRPQPWHLHRDQANLLAVAYRILGDEDRAHRVDGCAPRLTFAADDTGHLKLRNAWFCRVRLCPVCQWRRSLKVFGQTSQIIQAANASRRGGYQWIMLTLTIRNVDPDELPTALTHMSQSWHRLIKTKKWTDAVIGWQRATEITHNVDPDSTWYNTYHPHYHVLLCVEPSYFNGRKYIPQAEWTAMWRAAARTDYDPMVNIHKIYGSTPAAIAEVSKYATKPADYLTPWDVDAMADAVRVLSSALHRRRLLAYGGLCKELHAKLGLDDVDTGDLVHTDNADETTAAEAALVAYSWIPGYRQYYRNIER</sequence>
<reference evidence="3" key="2">
    <citation type="submission" date="2015-07" db="EMBL/GenBank/DDBJ databases">
        <title>Plasmids, circular viruses and viroids from rat gut.</title>
        <authorList>
            <person name="Jorgensen T.J."/>
            <person name="Hansen M.A."/>
            <person name="Xu Z."/>
            <person name="Tabak M.A."/>
            <person name="Sorensen S.J."/>
            <person name="Hansen L.H."/>
        </authorList>
    </citation>
    <scope>NUCLEOTIDE SEQUENCE</scope>
    <source>
        <plasmid evidence="3">pRGFK1372</plasmid>
    </source>
</reference>
<dbReference type="AlphaFoldDB" id="A0A0H5Q5G3"/>
<dbReference type="Pfam" id="PF01446">
    <property type="entry name" value="Rep_1"/>
    <property type="match status" value="1"/>
</dbReference>